<organism evidence="2">
    <name type="scientific">Tanacetum cinerariifolium</name>
    <name type="common">Dalmatian daisy</name>
    <name type="synonym">Chrysanthemum cinerariifolium</name>
    <dbReference type="NCBI Taxonomy" id="118510"/>
    <lineage>
        <taxon>Eukaryota</taxon>
        <taxon>Viridiplantae</taxon>
        <taxon>Streptophyta</taxon>
        <taxon>Embryophyta</taxon>
        <taxon>Tracheophyta</taxon>
        <taxon>Spermatophyta</taxon>
        <taxon>Magnoliopsida</taxon>
        <taxon>eudicotyledons</taxon>
        <taxon>Gunneridae</taxon>
        <taxon>Pentapetalae</taxon>
        <taxon>asterids</taxon>
        <taxon>campanulids</taxon>
        <taxon>Asterales</taxon>
        <taxon>Asteraceae</taxon>
        <taxon>Asteroideae</taxon>
        <taxon>Anthemideae</taxon>
        <taxon>Anthemidinae</taxon>
        <taxon>Tanacetum</taxon>
    </lineage>
</organism>
<feature type="compositionally biased region" description="Basic and acidic residues" evidence="1">
    <location>
        <begin position="40"/>
        <end position="56"/>
    </location>
</feature>
<accession>A0A699SNQ6</accession>
<reference evidence="2" key="1">
    <citation type="journal article" date="2019" name="Sci. Rep.">
        <title>Draft genome of Tanacetum cinerariifolium, the natural source of mosquito coil.</title>
        <authorList>
            <person name="Yamashiro T."/>
            <person name="Shiraishi A."/>
            <person name="Satake H."/>
            <person name="Nakayama K."/>
        </authorList>
    </citation>
    <scope>NUCLEOTIDE SEQUENCE</scope>
</reference>
<dbReference type="EMBL" id="BKCJ011176325">
    <property type="protein sequence ID" value="GFC99122.1"/>
    <property type="molecule type" value="Genomic_DNA"/>
</dbReference>
<protein>
    <submittedName>
        <fullName evidence="2">Uncharacterized protein</fullName>
    </submittedName>
</protein>
<name>A0A699SNQ6_TANCI</name>
<gene>
    <name evidence="2" type="ORF">Tci_871092</name>
</gene>
<proteinExistence type="predicted"/>
<feature type="non-terminal residue" evidence="2">
    <location>
        <position position="56"/>
    </location>
</feature>
<evidence type="ECO:0000256" key="1">
    <source>
        <dbReference type="SAM" id="MobiDB-lite"/>
    </source>
</evidence>
<comment type="caution">
    <text evidence="2">The sequence shown here is derived from an EMBL/GenBank/DDBJ whole genome shotgun (WGS) entry which is preliminary data.</text>
</comment>
<dbReference type="AlphaFoldDB" id="A0A699SNQ6"/>
<feature type="region of interest" description="Disordered" evidence="1">
    <location>
        <begin position="32"/>
        <end position="56"/>
    </location>
</feature>
<evidence type="ECO:0000313" key="2">
    <source>
        <dbReference type="EMBL" id="GFC99122.1"/>
    </source>
</evidence>
<sequence>MALLVVLFEADETLELALAAYGRQMVECKNLSPQQPLQTHTHESWPEFQADNEKQN</sequence>